<dbReference type="AlphaFoldDB" id="B5TEV1"/>
<dbReference type="InterPro" id="IPR004089">
    <property type="entry name" value="MCPsignal_dom"/>
</dbReference>
<sequence length="583" mass="63080">MRPVFKAHSTGNSHSDFEVKLASAHSRIEKSFLDGGAVLVSVMDNLGSLVDSLDHLTGVLDGKTTTETVQGLRKTVSDLALLPARASARQDSFSQISDQCASTYSHVEEMRETIRYLRTFAITVKITGAGLAEFSGFADEIRERIQSGAEEIDRFAEQLAGMRGQLDTARAFSDGILSDFSNTIPTIVSSLTLSSDQLATQHKSMAGIANDVKGLTRAIQGKIANVLSALQIGDITRQRIEHIQSSLDYLEEFFAAGGLRDPAEKESLRQAVLHLAHAQLQESLDDFRQKCTSIAANMSSFTSDAARVLALRDELNQSGGDNDRSLLRKMESDISHACALSARVQDRSHESDAVVSSVTQSAQALQEGIETIRSIKTDIHYMALNSNLRCSRLGDAGRSVNVVSGELRTFAAKLETPADAIVEDMRCVEEATASLTRDDSDDINHIHEPLNLALDKIRVVATDMEKGLEAFGAEGQLVFSRISAAVTKLDFDGELGGLLLDCLAIADRARGHMPSLSAIPAAALPLSQKIFAIYTMAQERDIHQRFLPLQAGLVVDRNSINITASAGTILGELGKTSRRPTEV</sequence>
<name>B5TEV1_AGRVI</name>
<dbReference type="EMBL" id="EU908279">
    <property type="protein sequence ID" value="ACH86235.1"/>
    <property type="molecule type" value="Genomic_DNA"/>
</dbReference>
<dbReference type="Gene3D" id="1.10.287.500">
    <property type="entry name" value="Helix hairpin bin"/>
    <property type="match status" value="1"/>
</dbReference>
<evidence type="ECO:0000313" key="3">
    <source>
        <dbReference type="EMBL" id="ACH86235.1"/>
    </source>
</evidence>
<accession>B5TEV1</accession>
<organism evidence="3">
    <name type="scientific">Agrobacterium vitis</name>
    <name type="common">Rhizobium vitis</name>
    <dbReference type="NCBI Taxonomy" id="373"/>
    <lineage>
        <taxon>Bacteria</taxon>
        <taxon>Pseudomonadati</taxon>
        <taxon>Pseudomonadota</taxon>
        <taxon>Alphaproteobacteria</taxon>
        <taxon>Hyphomicrobiales</taxon>
        <taxon>Rhizobiaceae</taxon>
        <taxon>Rhizobium/Agrobacterium group</taxon>
        <taxon>Agrobacterium</taxon>
    </lineage>
</organism>
<dbReference type="Gene3D" id="1.10.287.950">
    <property type="entry name" value="Methyl-accepting chemotaxis protein"/>
    <property type="match status" value="1"/>
</dbReference>
<dbReference type="PROSITE" id="PS50111">
    <property type="entry name" value="CHEMOTAXIS_TRANSDUC_2"/>
    <property type="match status" value="1"/>
</dbReference>
<reference evidence="3" key="1">
    <citation type="submission" date="2008-07" db="EMBL/GenBank/DDBJ databases">
        <authorList>
            <person name="Yang Y."/>
            <person name="Li J."/>
            <person name="Wang J."/>
            <person name="Wang H."/>
        </authorList>
    </citation>
    <scope>NUCLEOTIDE SEQUENCE</scope>
    <source>
        <strain evidence="3">E26</strain>
    </source>
</reference>
<evidence type="ECO:0000256" key="1">
    <source>
        <dbReference type="PROSITE-ProRule" id="PRU00284"/>
    </source>
</evidence>
<proteinExistence type="predicted"/>
<gene>
    <name evidence="3" type="primary">mcp</name>
</gene>
<evidence type="ECO:0000259" key="2">
    <source>
        <dbReference type="PROSITE" id="PS50111"/>
    </source>
</evidence>
<protein>
    <submittedName>
        <fullName evidence="3">Mcp</fullName>
    </submittedName>
</protein>
<dbReference type="GO" id="GO:0016020">
    <property type="term" value="C:membrane"/>
    <property type="evidence" value="ECO:0007669"/>
    <property type="project" value="InterPro"/>
</dbReference>
<reference evidence="3" key="2">
    <citation type="journal article" date="2009" name="Plant Pathol.">
        <title>Mutations affecting chemotaxis of Agrobacterium vitis strain E26 also alter attachment to grapevine roots and biocontrol of crown gall disease.</title>
        <authorList>
            <person name="Yang Y.L."/>
            <person name="Li J.Y."/>
            <person name="Wang J.H."/>
            <person name="Wang H.M."/>
        </authorList>
    </citation>
    <scope>NUCLEOTIDE SEQUENCE</scope>
    <source>
        <strain evidence="3">E26</strain>
    </source>
</reference>
<dbReference type="SUPFAM" id="SSF75708">
    <property type="entry name" value="Chemotaxis phosphatase CheZ"/>
    <property type="match status" value="1"/>
</dbReference>
<feature type="domain" description="Methyl-accepting transducer" evidence="2">
    <location>
        <begin position="344"/>
        <end position="421"/>
    </location>
</feature>
<dbReference type="GO" id="GO:0007165">
    <property type="term" value="P:signal transduction"/>
    <property type="evidence" value="ECO:0007669"/>
    <property type="project" value="UniProtKB-KW"/>
</dbReference>
<dbReference type="SUPFAM" id="SSF58104">
    <property type="entry name" value="Methyl-accepting chemotaxis protein (MCP) signaling domain"/>
    <property type="match status" value="1"/>
</dbReference>
<keyword evidence="1" id="KW-0807">Transducer</keyword>